<dbReference type="RefSeq" id="WP_381018905.1">
    <property type="nucleotide sequence ID" value="NZ_JBHSNY010000002.1"/>
</dbReference>
<organism evidence="2 3">
    <name type="scientific">Streptomyces bullii</name>
    <dbReference type="NCBI Taxonomy" id="349910"/>
    <lineage>
        <taxon>Bacteria</taxon>
        <taxon>Bacillati</taxon>
        <taxon>Actinomycetota</taxon>
        <taxon>Actinomycetes</taxon>
        <taxon>Kitasatosporales</taxon>
        <taxon>Streptomycetaceae</taxon>
        <taxon>Streptomyces</taxon>
    </lineage>
</organism>
<reference evidence="3" key="1">
    <citation type="journal article" date="2019" name="Int. J. Syst. Evol. Microbiol.">
        <title>The Global Catalogue of Microorganisms (GCM) 10K type strain sequencing project: providing services to taxonomists for standard genome sequencing and annotation.</title>
        <authorList>
            <consortium name="The Broad Institute Genomics Platform"/>
            <consortium name="The Broad Institute Genome Sequencing Center for Infectious Disease"/>
            <person name="Wu L."/>
            <person name="Ma J."/>
        </authorList>
    </citation>
    <scope>NUCLEOTIDE SEQUENCE [LARGE SCALE GENOMIC DNA]</scope>
    <source>
        <strain evidence="3">CGMCC 4.7248</strain>
    </source>
</reference>
<dbReference type="EMBL" id="JBHSNY010000002">
    <property type="protein sequence ID" value="MFC5633676.1"/>
    <property type="molecule type" value="Genomic_DNA"/>
</dbReference>
<gene>
    <name evidence="2" type="ORF">ACFPZJ_07685</name>
</gene>
<keyword evidence="3" id="KW-1185">Reference proteome</keyword>
<evidence type="ECO:0000313" key="3">
    <source>
        <dbReference type="Proteomes" id="UP001596154"/>
    </source>
</evidence>
<comment type="caution">
    <text evidence="2">The sequence shown here is derived from an EMBL/GenBank/DDBJ whole genome shotgun (WGS) entry which is preliminary data.</text>
</comment>
<feature type="domain" description="DUF6879" evidence="1">
    <location>
        <begin position="78"/>
        <end position="240"/>
    </location>
</feature>
<dbReference type="Pfam" id="PF21806">
    <property type="entry name" value="DUF6879"/>
    <property type="match status" value="1"/>
</dbReference>
<evidence type="ECO:0000313" key="2">
    <source>
        <dbReference type="EMBL" id="MFC5633676.1"/>
    </source>
</evidence>
<evidence type="ECO:0000259" key="1">
    <source>
        <dbReference type="Pfam" id="PF21806"/>
    </source>
</evidence>
<dbReference type="PROSITE" id="PS51257">
    <property type="entry name" value="PROKAR_LIPOPROTEIN"/>
    <property type="match status" value="1"/>
</dbReference>
<proteinExistence type="predicted"/>
<protein>
    <submittedName>
        <fullName evidence="2">DUF6879 family protein</fullName>
    </submittedName>
</protein>
<name>A0ABW0UP21_9ACTN</name>
<dbReference type="InterPro" id="IPR049244">
    <property type="entry name" value="DUF6879"/>
</dbReference>
<sequence length="245" mass="27913">MRRLRFNGTGSGGGGCPGVHEDLDSGEVIVHGPPLTDPADLAQLQYLDDGEVAVVIPRNTLVDFGPRDETPRLINAEDEFGRLFETFHHTAWRLETRRRYASDEETEEWKQFDAGRPIDWDYDDDWCRNVRAQTAQGKRFERVRLVDSPATPGQLYLRSNAARNCAVGEDIRNLSRAEAEKLHLPDEDFWIFDSRLVARLTFDEDDNLTGAELITEPAAVNRYCQVRDAAWHYAVPYAQFEIDGT</sequence>
<dbReference type="Proteomes" id="UP001596154">
    <property type="component" value="Unassembled WGS sequence"/>
</dbReference>
<accession>A0ABW0UP21</accession>